<reference evidence="1 2" key="1">
    <citation type="journal article" date="2019" name="Sci. Rep.">
        <title>Orb-weaving spider Araneus ventricosus genome elucidates the spidroin gene catalogue.</title>
        <authorList>
            <person name="Kono N."/>
            <person name="Nakamura H."/>
            <person name="Ohtoshi R."/>
            <person name="Moran D.A.P."/>
            <person name="Shinohara A."/>
            <person name="Yoshida Y."/>
            <person name="Fujiwara M."/>
            <person name="Mori M."/>
            <person name="Tomita M."/>
            <person name="Arakawa K."/>
        </authorList>
    </citation>
    <scope>NUCLEOTIDE SEQUENCE [LARGE SCALE GENOMIC DNA]</scope>
</reference>
<protein>
    <submittedName>
        <fullName evidence="1">Uncharacterized protein</fullName>
    </submittedName>
</protein>
<accession>A0A4Y2GTN8</accession>
<name>A0A4Y2GTN8_ARAVE</name>
<keyword evidence="2" id="KW-1185">Reference proteome</keyword>
<dbReference type="OrthoDB" id="10577696at2759"/>
<sequence length="150" mass="16860">MPKRRTGDGLAIVRGVESNPTQCVSPAINGAVTLSWPHFPFGVRLMPRGHRKQGPALMPETFPTLPWAMAVPFYYFSPALELLGVLECDRGLDMHIQLLFMELKKENAVACVLRDCRCKFISRSGVELYFTVRLRCWGRSCKISSAESEV</sequence>
<comment type="caution">
    <text evidence="1">The sequence shown here is derived from an EMBL/GenBank/DDBJ whole genome shotgun (WGS) entry which is preliminary data.</text>
</comment>
<evidence type="ECO:0000313" key="2">
    <source>
        <dbReference type="Proteomes" id="UP000499080"/>
    </source>
</evidence>
<dbReference type="AlphaFoldDB" id="A0A4Y2GTN8"/>
<organism evidence="1 2">
    <name type="scientific">Araneus ventricosus</name>
    <name type="common">Orbweaver spider</name>
    <name type="synonym">Epeira ventricosa</name>
    <dbReference type="NCBI Taxonomy" id="182803"/>
    <lineage>
        <taxon>Eukaryota</taxon>
        <taxon>Metazoa</taxon>
        <taxon>Ecdysozoa</taxon>
        <taxon>Arthropoda</taxon>
        <taxon>Chelicerata</taxon>
        <taxon>Arachnida</taxon>
        <taxon>Araneae</taxon>
        <taxon>Araneomorphae</taxon>
        <taxon>Entelegynae</taxon>
        <taxon>Araneoidea</taxon>
        <taxon>Araneidae</taxon>
        <taxon>Araneus</taxon>
    </lineage>
</organism>
<gene>
    <name evidence="1" type="ORF">AVEN_241743_1</name>
</gene>
<evidence type="ECO:0000313" key="1">
    <source>
        <dbReference type="EMBL" id="GBM56281.1"/>
    </source>
</evidence>
<proteinExistence type="predicted"/>
<dbReference type="EMBL" id="BGPR01001538">
    <property type="protein sequence ID" value="GBM56281.1"/>
    <property type="molecule type" value="Genomic_DNA"/>
</dbReference>
<dbReference type="Proteomes" id="UP000499080">
    <property type="component" value="Unassembled WGS sequence"/>
</dbReference>